<name>A0A0L8AJ95_9BACT</name>
<keyword evidence="3" id="KW-1185">Reference proteome</keyword>
<proteinExistence type="predicted"/>
<dbReference type="InterPro" id="IPR052189">
    <property type="entry name" value="L-asp_N-monooxygenase_NS-form"/>
</dbReference>
<dbReference type="Proteomes" id="UP000036908">
    <property type="component" value="Unassembled WGS sequence"/>
</dbReference>
<dbReference type="PANTHER" id="PTHR40254:SF1">
    <property type="entry name" value="BLR0577 PROTEIN"/>
    <property type="match status" value="1"/>
</dbReference>
<accession>A0A0L8AJ95</accession>
<dbReference type="InterPro" id="IPR036188">
    <property type="entry name" value="FAD/NAD-bd_sf"/>
</dbReference>
<dbReference type="Pfam" id="PF13454">
    <property type="entry name" value="NAD_binding_9"/>
    <property type="match status" value="1"/>
</dbReference>
<dbReference type="PANTHER" id="PTHR40254">
    <property type="entry name" value="BLR0577 PROTEIN"/>
    <property type="match status" value="1"/>
</dbReference>
<evidence type="ECO:0000259" key="1">
    <source>
        <dbReference type="Pfam" id="PF13454"/>
    </source>
</evidence>
<feature type="domain" description="FAD-dependent urate hydroxylase HpyO/Asp monooxygenase CreE-like FAD/NAD(P)-binding" evidence="1">
    <location>
        <begin position="21"/>
        <end position="182"/>
    </location>
</feature>
<dbReference type="InterPro" id="IPR038732">
    <property type="entry name" value="HpyO/CreE_NAD-binding"/>
</dbReference>
<dbReference type="AlphaFoldDB" id="A0A0L8AJ95"/>
<organism evidence="2 3">
    <name type="scientific">Roseivirga seohaensis subsp. aquiponti</name>
    <dbReference type="NCBI Taxonomy" id="1566026"/>
    <lineage>
        <taxon>Bacteria</taxon>
        <taxon>Pseudomonadati</taxon>
        <taxon>Bacteroidota</taxon>
        <taxon>Cytophagia</taxon>
        <taxon>Cytophagales</taxon>
        <taxon>Roseivirgaceae</taxon>
        <taxon>Roseivirga</taxon>
    </lineage>
</organism>
<dbReference type="OrthoDB" id="6309046at2"/>
<evidence type="ECO:0000313" key="2">
    <source>
        <dbReference type="EMBL" id="KOF02307.1"/>
    </source>
</evidence>
<comment type="caution">
    <text evidence="2">The sequence shown here is derived from an EMBL/GenBank/DDBJ whole genome shotgun (WGS) entry which is preliminary data.</text>
</comment>
<evidence type="ECO:0000313" key="3">
    <source>
        <dbReference type="Proteomes" id="UP000036908"/>
    </source>
</evidence>
<dbReference type="RefSeq" id="WP_053224140.1">
    <property type="nucleotide sequence ID" value="NZ_JSVA01000014.1"/>
</dbReference>
<dbReference type="EMBL" id="JSVA01000014">
    <property type="protein sequence ID" value="KOF02307.1"/>
    <property type="molecule type" value="Genomic_DNA"/>
</dbReference>
<reference evidence="3" key="1">
    <citation type="submission" date="2014-11" db="EMBL/GenBank/DDBJ databases">
        <title>Genome sequencing of Roseivirga sp. D-25.</title>
        <authorList>
            <person name="Selvaratnam C."/>
            <person name="Thevarajoo S."/>
            <person name="Goh K.M."/>
            <person name="Eee R."/>
            <person name="Chan K.-G."/>
            <person name="Chong C.S."/>
        </authorList>
    </citation>
    <scope>NUCLEOTIDE SEQUENCE [LARGE SCALE GENOMIC DNA]</scope>
    <source>
        <strain evidence="3">D-25</strain>
    </source>
</reference>
<dbReference type="Gene3D" id="3.50.50.60">
    <property type="entry name" value="FAD/NAD(P)-binding domain"/>
    <property type="match status" value="1"/>
</dbReference>
<protein>
    <recommendedName>
        <fullName evidence="1">FAD-dependent urate hydroxylase HpyO/Asp monooxygenase CreE-like FAD/NAD(P)-binding domain-containing protein</fullName>
    </recommendedName>
</protein>
<dbReference type="SUPFAM" id="SSF51905">
    <property type="entry name" value="FAD/NAD(P)-binding domain"/>
    <property type="match status" value="1"/>
</dbReference>
<gene>
    <name evidence="2" type="ORF">OB69_12845</name>
</gene>
<dbReference type="PATRIC" id="fig|1566026.4.peg.866"/>
<sequence>MENHKSVDAQSINPETPYRVAIIGAGPKGLYGLERLLANLSEVTLDEEVEIHMFNRCSFFGAGDIYRHDQPEYLLMNYVNGFINAWPNQAPKPIVDHPLSFVEWLKKQGRNVSGNEFSSRSRVGEYLCSAFEELKKNLPRNVRLLQHTQEVCDIEKKGGAFWIKTENEAYVDIQHILLATGHSTPQKEAFSDQNTFVEFVYPVQEKLSHVTPNSKVAIKGIGLTFIDTVLALTEGRGGRFNQTEAGFKYVKSGNEPFVLYPFSKSGLPMMPRSGTFGLPSQPLYYFTPENLCANKGDKDKYDFEKDILPLIKAEIKYAYYRMLFQQYNQYLHPFKDIQKIESEIDAFHERHPIEKPFSFNTLFNPLNDWKADRHEQILNYVRLSIKEGEKGEEGSPLAHAAGTWRRISNDFNELYSFGGLSPKSHRVFLSDFMGQFNRVAYGPPIENMKKIMALAEAGLIDFSFAHQPNVNAYNSFYVLTLEDGSELKVDYLIDARIPKTDMVSNPPKLYQKLIDNDLATIYNNGSDGCDSFSPGCIHISREGHPINALGEEIKQITLTGTPTEGITFDNDTLSRNRNDFVSLWGAQVANDIQVFTQSKILEQS</sequence>